<comment type="caution">
    <text evidence="1">The sequence shown here is derived from an EMBL/GenBank/DDBJ whole genome shotgun (WGS) entry which is preliminary data.</text>
</comment>
<accession>A0A2A2HUU6</accession>
<evidence type="ECO:0000313" key="1">
    <source>
        <dbReference type="EMBL" id="PAV13050.1"/>
    </source>
</evidence>
<organism evidence="1 2">
    <name type="scientific">Methanosarcina spelaei</name>
    <dbReference type="NCBI Taxonomy" id="1036679"/>
    <lineage>
        <taxon>Archaea</taxon>
        <taxon>Methanobacteriati</taxon>
        <taxon>Methanobacteriota</taxon>
        <taxon>Stenosarchaea group</taxon>
        <taxon>Methanomicrobia</taxon>
        <taxon>Methanosarcinales</taxon>
        <taxon>Methanosarcinaceae</taxon>
        <taxon>Methanosarcina</taxon>
    </lineage>
</organism>
<proteinExistence type="predicted"/>
<dbReference type="EMBL" id="LMVP01000135">
    <property type="protein sequence ID" value="PAV13050.1"/>
    <property type="molecule type" value="Genomic_DNA"/>
</dbReference>
<evidence type="ECO:0000313" key="2">
    <source>
        <dbReference type="Proteomes" id="UP000218164"/>
    </source>
</evidence>
<dbReference type="AlphaFoldDB" id="A0A2A2HUU6"/>
<keyword evidence="2" id="KW-1185">Reference proteome</keyword>
<protein>
    <submittedName>
        <fullName evidence="1">Uncharacterized protein</fullName>
    </submittedName>
</protein>
<gene>
    <name evidence="1" type="ORF">ASJ81_04630</name>
</gene>
<sequence>MKTWKLFVLCIVVSMMAVSVVSAKEDSSMVPVKEVSPASQPININYIDNLISISASDGHGLKQGQTDTRKINIGKKVKSITIECDWGNPKNSLTLTIIAPDGKKYGPYSDSYDGKIDGCTGVKLTKKTGAWDATPWTIKVYGKKVSGTETFGVFGTWVVA</sequence>
<reference evidence="1 2" key="1">
    <citation type="journal article" date="2017" name="BMC Genomics">
        <title>Genomic analysis of methanogenic archaea reveals a shift towards energy conservation.</title>
        <authorList>
            <person name="Gilmore S.P."/>
            <person name="Henske J.K."/>
            <person name="Sexton J.A."/>
            <person name="Solomon K.V."/>
            <person name="Seppala S."/>
            <person name="Yoo J.I."/>
            <person name="Huyett L.M."/>
            <person name="Pressman A."/>
            <person name="Cogan J.Z."/>
            <person name="Kivenson V."/>
            <person name="Peng X."/>
            <person name="Tan Y."/>
            <person name="Valentine D.L."/>
            <person name="O'Malley M.A."/>
        </authorList>
    </citation>
    <scope>NUCLEOTIDE SEQUENCE [LARGE SCALE GENOMIC DNA]</scope>
    <source>
        <strain evidence="1 2">MC-15</strain>
    </source>
</reference>
<name>A0A2A2HUU6_9EURY</name>
<dbReference type="Proteomes" id="UP000218164">
    <property type="component" value="Unassembled WGS sequence"/>
</dbReference>